<proteinExistence type="predicted"/>
<evidence type="ECO:0000256" key="4">
    <source>
        <dbReference type="ARBA" id="ARBA00022982"/>
    </source>
</evidence>
<feature type="signal peptide" evidence="7">
    <location>
        <begin position="1"/>
        <end position="25"/>
    </location>
</feature>
<dbReference type="NCBIfam" id="NF045722">
    <property type="entry name" value="c3_cytochr_TmcA"/>
    <property type="match status" value="1"/>
</dbReference>
<dbReference type="RefSeq" id="WP_207688497.1">
    <property type="nucleotide sequence ID" value="NZ_CP061799.1"/>
</dbReference>
<feature type="binding site" description="axial binding residue" evidence="6">
    <location>
        <position position="52"/>
    </location>
    <ligand>
        <name>heme c</name>
        <dbReference type="ChEBI" id="CHEBI:61717"/>
        <label>1</label>
    </ligand>
    <ligandPart>
        <name>Fe</name>
        <dbReference type="ChEBI" id="CHEBI:18248"/>
    </ligandPart>
</feature>
<dbReference type="Gene3D" id="3.90.10.10">
    <property type="entry name" value="Cytochrome C3"/>
    <property type="match status" value="1"/>
</dbReference>
<reference evidence="9" key="1">
    <citation type="journal article" date="2021" name="Microb. Physiol.">
        <title>Proteogenomic Insights into the Physiology of Marine, Sulfate-Reducing, Filamentous Desulfonema limicola and Desulfonema magnum.</title>
        <authorList>
            <person name="Schnaars V."/>
            <person name="Wohlbrand L."/>
            <person name="Scheve S."/>
            <person name="Hinrichs C."/>
            <person name="Reinhardt R."/>
            <person name="Rabus R."/>
        </authorList>
    </citation>
    <scope>NUCLEOTIDE SEQUENCE</scope>
    <source>
        <strain evidence="9">5ac10</strain>
    </source>
</reference>
<comment type="cofactor">
    <cofactor evidence="6">
        <name>heme c</name>
        <dbReference type="ChEBI" id="CHEBI:61717"/>
    </cofactor>
    <text evidence="6">Binds 4 heme c groups covalently per monomer.</text>
</comment>
<feature type="binding site" description="axial binding residue" evidence="6">
    <location>
        <position position="110"/>
    </location>
    <ligand>
        <name>heme c</name>
        <dbReference type="ChEBI" id="CHEBI:61717"/>
        <label>1</label>
    </ligand>
    <ligandPart>
        <name>Fe</name>
        <dbReference type="ChEBI" id="CHEBI:18248"/>
    </ligandPart>
</feature>
<evidence type="ECO:0000256" key="7">
    <source>
        <dbReference type="SAM" id="SignalP"/>
    </source>
</evidence>
<evidence type="ECO:0000313" key="10">
    <source>
        <dbReference type="Proteomes" id="UP000663720"/>
    </source>
</evidence>
<keyword evidence="10" id="KW-1185">Reference proteome</keyword>
<accession>A0A975BC79</accession>
<dbReference type="AlphaFoldDB" id="A0A975BC79"/>
<name>A0A975BC79_9BACT</name>
<sequence length="137" mass="15171">MKKSFVALITGIAVLIFFAAAPGYSQDDVKTVDDSAFTEKKRPVVYFPHDAHNEKAEIESCNYCHHTYENGVKSEDASSEDQECSECHFSGGAKGADNLARVYHIACKSCHEQVKQGPVMCGECHNKEKEKALKNQL</sequence>
<feature type="binding site" description="axial binding residue" evidence="6">
    <location>
        <position position="49"/>
    </location>
    <ligand>
        <name>heme c</name>
        <dbReference type="ChEBI" id="CHEBI:61717"/>
        <label>1</label>
    </ligand>
    <ligandPart>
        <name>Fe</name>
        <dbReference type="ChEBI" id="CHEBI:18248"/>
    </ligandPart>
</feature>
<gene>
    <name evidence="9" type="primary">tmcA</name>
    <name evidence="9" type="ORF">dnl_49620</name>
</gene>
<feature type="binding site" description="axial binding residue" evidence="6">
    <location>
        <position position="107"/>
    </location>
    <ligand>
        <name>heme c</name>
        <dbReference type="ChEBI" id="CHEBI:61717"/>
        <label>1</label>
    </ligand>
    <ligandPart>
        <name>Fe</name>
        <dbReference type="ChEBI" id="CHEBI:18248"/>
    </ligandPart>
</feature>
<feature type="binding site" description="axial binding residue" evidence="6">
    <location>
        <position position="65"/>
    </location>
    <ligand>
        <name>heme c</name>
        <dbReference type="ChEBI" id="CHEBI:61717"/>
        <label>1</label>
    </ligand>
    <ligandPart>
        <name>Fe</name>
        <dbReference type="ChEBI" id="CHEBI:18248"/>
    </ligandPart>
</feature>
<dbReference type="SUPFAM" id="SSF48695">
    <property type="entry name" value="Multiheme cytochromes"/>
    <property type="match status" value="1"/>
</dbReference>
<dbReference type="EMBL" id="CP061799">
    <property type="protein sequence ID" value="QTA82585.1"/>
    <property type="molecule type" value="Genomic_DNA"/>
</dbReference>
<dbReference type="InterPro" id="IPR002322">
    <property type="entry name" value="Cyt_c_III"/>
</dbReference>
<feature type="binding site" description="axial binding residue" evidence="6">
    <location>
        <position position="121"/>
    </location>
    <ligand>
        <name>heme c</name>
        <dbReference type="ChEBI" id="CHEBI:61717"/>
        <label>1</label>
    </ligand>
    <ligandPart>
        <name>Fe</name>
        <dbReference type="ChEBI" id="CHEBI:18248"/>
    </ligandPart>
</feature>
<evidence type="ECO:0000313" key="9">
    <source>
        <dbReference type="EMBL" id="QTA82585.1"/>
    </source>
</evidence>
<evidence type="ECO:0000256" key="3">
    <source>
        <dbReference type="ARBA" id="ARBA00022723"/>
    </source>
</evidence>
<dbReference type="InterPro" id="IPR020942">
    <property type="entry name" value="Cyt_c_III_dom"/>
</dbReference>
<dbReference type="Pfam" id="PF02085">
    <property type="entry name" value="Cytochrom_CIII"/>
    <property type="match status" value="1"/>
</dbReference>
<evidence type="ECO:0000256" key="5">
    <source>
        <dbReference type="ARBA" id="ARBA00023004"/>
    </source>
</evidence>
<keyword evidence="4" id="KW-0249">Electron transport</keyword>
<keyword evidence="5 6" id="KW-0408">Iron</keyword>
<protein>
    <submittedName>
        <fullName evidence="9">Tmc redox complex, acidic cyctchrome c</fullName>
    </submittedName>
</protein>
<feature type="binding site" description="covalent" evidence="6">
    <location>
        <position position="64"/>
    </location>
    <ligand>
        <name>heme c</name>
        <dbReference type="ChEBI" id="CHEBI:61717"/>
        <label>1</label>
    </ligand>
</feature>
<feature type="binding site" description="axial binding residue" evidence="6">
    <location>
        <position position="125"/>
    </location>
    <ligand>
        <name>heme c</name>
        <dbReference type="ChEBI" id="CHEBI:61717"/>
        <label>1</label>
    </ligand>
    <ligandPart>
        <name>Fe</name>
        <dbReference type="ChEBI" id="CHEBI:18248"/>
    </ligandPart>
</feature>
<dbReference type="InterPro" id="IPR054899">
    <property type="entry name" value="c3_cytochr_TmcA"/>
</dbReference>
<feature type="binding site" description="axial binding residue" evidence="6">
    <location>
        <position position="61"/>
    </location>
    <ligand>
        <name>heme c</name>
        <dbReference type="ChEBI" id="CHEBI:61717"/>
        <label>1</label>
    </ligand>
    <ligandPart>
        <name>Fe</name>
        <dbReference type="ChEBI" id="CHEBI:18248"/>
    </ligandPart>
</feature>
<dbReference type="KEGG" id="dli:dnl_49620"/>
<feature type="binding site" description="axial binding residue" evidence="6">
    <location>
        <position position="66"/>
    </location>
    <ligand>
        <name>heme c</name>
        <dbReference type="ChEBI" id="CHEBI:61717"/>
        <label>1</label>
    </ligand>
    <ligandPart>
        <name>Fe</name>
        <dbReference type="ChEBI" id="CHEBI:18248"/>
    </ligandPart>
</feature>
<keyword evidence="3 6" id="KW-0479">Metal-binding</keyword>
<organism evidence="9 10">
    <name type="scientific">Desulfonema limicola</name>
    <dbReference type="NCBI Taxonomy" id="45656"/>
    <lineage>
        <taxon>Bacteria</taxon>
        <taxon>Pseudomonadati</taxon>
        <taxon>Thermodesulfobacteriota</taxon>
        <taxon>Desulfobacteria</taxon>
        <taxon>Desulfobacterales</taxon>
        <taxon>Desulfococcaceae</taxon>
        <taxon>Desulfonema</taxon>
    </lineage>
</organism>
<dbReference type="GO" id="GO:0009055">
    <property type="term" value="F:electron transfer activity"/>
    <property type="evidence" value="ECO:0007669"/>
    <property type="project" value="InterPro"/>
</dbReference>
<evidence type="ECO:0000256" key="2">
    <source>
        <dbReference type="ARBA" id="ARBA00022617"/>
    </source>
</evidence>
<feature type="chain" id="PRO_5037239335" evidence="7">
    <location>
        <begin position="26"/>
        <end position="137"/>
    </location>
</feature>
<dbReference type="GO" id="GO:0046872">
    <property type="term" value="F:metal ion binding"/>
    <property type="evidence" value="ECO:0007669"/>
    <property type="project" value="UniProtKB-KW"/>
</dbReference>
<evidence type="ECO:0000259" key="8">
    <source>
        <dbReference type="Pfam" id="PF02085"/>
    </source>
</evidence>
<feature type="binding site" description="axial binding residue" evidence="6">
    <location>
        <position position="124"/>
    </location>
    <ligand>
        <name>heme c</name>
        <dbReference type="ChEBI" id="CHEBI:61717"/>
        <label>1</label>
    </ligand>
    <ligandPart>
        <name>Fe</name>
        <dbReference type="ChEBI" id="CHEBI:18248"/>
    </ligandPart>
</feature>
<dbReference type="Proteomes" id="UP000663720">
    <property type="component" value="Chromosome"/>
</dbReference>
<feature type="domain" description="Class III cytochrome C" evidence="8">
    <location>
        <begin position="34"/>
        <end position="125"/>
    </location>
</feature>
<feature type="binding site" description="axial binding residue" evidence="6">
    <location>
        <position position="111"/>
    </location>
    <ligand>
        <name>heme c</name>
        <dbReference type="ChEBI" id="CHEBI:61717"/>
        <label>1</label>
    </ligand>
    <ligandPart>
        <name>Fe</name>
        <dbReference type="ChEBI" id="CHEBI:18248"/>
    </ligandPart>
</feature>
<dbReference type="GO" id="GO:0020037">
    <property type="term" value="F:heme binding"/>
    <property type="evidence" value="ECO:0007669"/>
    <property type="project" value="InterPro"/>
</dbReference>
<keyword evidence="1" id="KW-0813">Transport</keyword>
<dbReference type="InterPro" id="IPR036280">
    <property type="entry name" value="Multihaem_cyt_sf"/>
</dbReference>
<dbReference type="PRINTS" id="PR00609">
    <property type="entry name" value="CYTOCHROMEC3"/>
</dbReference>
<dbReference type="CDD" id="cd08168">
    <property type="entry name" value="Cytochrom_C3"/>
    <property type="match status" value="1"/>
</dbReference>
<keyword evidence="2 6" id="KW-0349">Heme</keyword>
<keyword evidence="7" id="KW-0732">Signal</keyword>
<evidence type="ECO:0000256" key="6">
    <source>
        <dbReference type="PIRSR" id="PIRSR602322-1"/>
    </source>
</evidence>
<evidence type="ECO:0000256" key="1">
    <source>
        <dbReference type="ARBA" id="ARBA00022448"/>
    </source>
</evidence>